<dbReference type="PANTHER" id="PTHR33710:SF62">
    <property type="entry name" value="DUF4283 DOMAIN PROTEIN"/>
    <property type="match status" value="1"/>
</dbReference>
<dbReference type="EMBL" id="JAZDWU010000002">
    <property type="protein sequence ID" value="KAL0011251.1"/>
    <property type="molecule type" value="Genomic_DNA"/>
</dbReference>
<feature type="region of interest" description="Disordered" evidence="1">
    <location>
        <begin position="1"/>
        <end position="66"/>
    </location>
</feature>
<dbReference type="Gene3D" id="3.60.10.10">
    <property type="entry name" value="Endonuclease/exonuclease/phosphatase"/>
    <property type="match status" value="1"/>
</dbReference>
<keyword evidence="4" id="KW-1185">Reference proteome</keyword>
<evidence type="ECO:0000259" key="2">
    <source>
        <dbReference type="Pfam" id="PF03372"/>
    </source>
</evidence>
<dbReference type="PANTHER" id="PTHR33710">
    <property type="entry name" value="BNAC02G09200D PROTEIN"/>
    <property type="match status" value="1"/>
</dbReference>
<reference evidence="3 4" key="1">
    <citation type="submission" date="2024-01" db="EMBL/GenBank/DDBJ databases">
        <title>A telomere-to-telomere, gap-free genome of sweet tea (Lithocarpus litseifolius).</title>
        <authorList>
            <person name="Zhou J."/>
        </authorList>
    </citation>
    <scope>NUCLEOTIDE SEQUENCE [LARGE SCALE GENOMIC DNA]</scope>
    <source>
        <strain evidence="3">Zhou-2022a</strain>
        <tissue evidence="3">Leaf</tissue>
    </source>
</reference>
<dbReference type="InterPro" id="IPR005135">
    <property type="entry name" value="Endo/exonuclease/phosphatase"/>
</dbReference>
<evidence type="ECO:0000313" key="4">
    <source>
        <dbReference type="Proteomes" id="UP001459277"/>
    </source>
</evidence>
<feature type="domain" description="Endonuclease/exonuclease/phosphatase" evidence="2">
    <location>
        <begin position="199"/>
        <end position="406"/>
    </location>
</feature>
<dbReference type="GO" id="GO:0003824">
    <property type="term" value="F:catalytic activity"/>
    <property type="evidence" value="ECO:0007669"/>
    <property type="project" value="InterPro"/>
</dbReference>
<sequence>MGNHPRASGSKEAGPSVVPEEGTGCEARQSSVQAKQGSPLRKMEAHGIRPGNPSNSDKGKSVIQGKGAEVSHMDSLDINCHVNVMGTNDALKETGPIIQHLGQLATGFFEVGEKNVMNTNTGVGHMEPIPSVFEPGSLSSNKDLIGPSIPKPKNTWTRITRMDFGLSGLSKSTTLPGLGKRDTREVQGGQIEEQTLKKGRSLRKIVREQGPTVCFLMETRLDKDGFNKLYGNLPFPNKIIAKHPDSGGGLAFLWKNDVSLEVINFTVNHVLAKVTEEDGFVWYLTGFYGWPEAQQKENSWKLLKYLQSFVSGPWMVIGDFNAYLHTSEKKSVRQPQFSQIEAFRDALNFCYLQDLGYKGNPYTWSNKRPGEANTKIRLDRGVANKEWTDRFQSSKLVHLSAHASDHLPILLHVQAFSQPGQQRGRSFKFEESWLLQTECEEVVQEAWGKAGDDRVSLAAIQEKIKVCGVELMAWGSPITDPDTIVIKDIQKQLDRLNEAEVTEASKAKFLGLSKRMDDLLQKQEIYWAQRSRINWLKHGDKNTKFFHAKATQRRRKNYIRGIRNTHG</sequence>
<name>A0AAW2DQF2_9ROSI</name>
<comment type="caution">
    <text evidence="3">The sequence shown here is derived from an EMBL/GenBank/DDBJ whole genome shotgun (WGS) entry which is preliminary data.</text>
</comment>
<dbReference type="AlphaFoldDB" id="A0AAW2DQF2"/>
<dbReference type="Pfam" id="PF03372">
    <property type="entry name" value="Exo_endo_phos"/>
    <property type="match status" value="1"/>
</dbReference>
<evidence type="ECO:0000313" key="3">
    <source>
        <dbReference type="EMBL" id="KAL0011251.1"/>
    </source>
</evidence>
<dbReference type="InterPro" id="IPR036691">
    <property type="entry name" value="Endo/exonu/phosph_ase_sf"/>
</dbReference>
<dbReference type="Proteomes" id="UP001459277">
    <property type="component" value="Unassembled WGS sequence"/>
</dbReference>
<evidence type="ECO:0000256" key="1">
    <source>
        <dbReference type="SAM" id="MobiDB-lite"/>
    </source>
</evidence>
<gene>
    <name evidence="3" type="ORF">SO802_006359</name>
</gene>
<dbReference type="SUPFAM" id="SSF56219">
    <property type="entry name" value="DNase I-like"/>
    <property type="match status" value="1"/>
</dbReference>
<organism evidence="3 4">
    <name type="scientific">Lithocarpus litseifolius</name>
    <dbReference type="NCBI Taxonomy" id="425828"/>
    <lineage>
        <taxon>Eukaryota</taxon>
        <taxon>Viridiplantae</taxon>
        <taxon>Streptophyta</taxon>
        <taxon>Embryophyta</taxon>
        <taxon>Tracheophyta</taxon>
        <taxon>Spermatophyta</taxon>
        <taxon>Magnoliopsida</taxon>
        <taxon>eudicotyledons</taxon>
        <taxon>Gunneridae</taxon>
        <taxon>Pentapetalae</taxon>
        <taxon>rosids</taxon>
        <taxon>fabids</taxon>
        <taxon>Fagales</taxon>
        <taxon>Fagaceae</taxon>
        <taxon>Lithocarpus</taxon>
    </lineage>
</organism>
<accession>A0AAW2DQF2</accession>
<proteinExistence type="predicted"/>
<protein>
    <recommendedName>
        <fullName evidence="2">Endonuclease/exonuclease/phosphatase domain-containing protein</fullName>
    </recommendedName>
</protein>